<dbReference type="GO" id="GO:0002286">
    <property type="term" value="P:T cell activation involved in immune response"/>
    <property type="evidence" value="ECO:0000318"/>
    <property type="project" value="GO_Central"/>
</dbReference>
<dbReference type="OrthoDB" id="8922121at2759"/>
<evidence type="ECO:0000256" key="4">
    <source>
        <dbReference type="ARBA" id="ARBA00022514"/>
    </source>
</evidence>
<dbReference type="SUPFAM" id="SSF47266">
    <property type="entry name" value="4-helical cytokines"/>
    <property type="match status" value="1"/>
</dbReference>
<dbReference type="GO" id="GO:0051607">
    <property type="term" value="P:defense response to virus"/>
    <property type="evidence" value="ECO:0007669"/>
    <property type="project" value="UniProtKB-KW"/>
</dbReference>
<dbReference type="EMBL" id="BN001100">
    <property type="protein sequence ID" value="CAM33454.1"/>
    <property type="molecule type" value="Genomic_DNA"/>
</dbReference>
<dbReference type="CTD" id="100286821"/>
<dbReference type="Pfam" id="PF00143">
    <property type="entry name" value="Interferon"/>
    <property type="match status" value="1"/>
</dbReference>
<organism evidence="12">
    <name type="scientific">Ornithorhynchus anatinus</name>
    <name type="common">Duckbill platypus</name>
    <dbReference type="NCBI Taxonomy" id="9258"/>
    <lineage>
        <taxon>Eukaryota</taxon>
        <taxon>Metazoa</taxon>
        <taxon>Chordata</taxon>
        <taxon>Craniata</taxon>
        <taxon>Vertebrata</taxon>
        <taxon>Euteleostomi</taxon>
        <taxon>Mammalia</taxon>
        <taxon>Monotremata</taxon>
        <taxon>Ornithorhynchidae</taxon>
        <taxon>Ornithorhynchus</taxon>
    </lineage>
</organism>
<protein>
    <submittedName>
        <fullName evidence="12 13">Type I interferon 5</fullName>
    </submittedName>
</protein>
<evidence type="ECO:0000256" key="2">
    <source>
        <dbReference type="ARBA" id="ARBA00011033"/>
    </source>
</evidence>
<dbReference type="Gene3D" id="1.20.1250.10">
    <property type="match status" value="1"/>
</dbReference>
<dbReference type="eggNOG" id="ENOG502SQGR">
    <property type="taxonomic scope" value="Eukaryota"/>
</dbReference>
<keyword evidence="5" id="KW-0964">Secreted</keyword>
<dbReference type="GO" id="GO:0098586">
    <property type="term" value="P:cellular response to virus"/>
    <property type="evidence" value="ECO:0007669"/>
    <property type="project" value="UniProtKB-ARBA"/>
</dbReference>
<gene>
    <name evidence="12" type="primary">ifn5</name>
    <name evidence="13" type="synonym">IFN5</name>
</gene>
<dbReference type="GO" id="GO:0051241">
    <property type="term" value="P:negative regulation of multicellular organismal process"/>
    <property type="evidence" value="ECO:0007669"/>
    <property type="project" value="UniProtKB-ARBA"/>
</dbReference>
<dbReference type="PANTHER" id="PTHR11691:SF73">
    <property type="entry name" value="INTERFERON BETA"/>
    <property type="match status" value="1"/>
</dbReference>
<evidence type="ECO:0000256" key="9">
    <source>
        <dbReference type="ARBA" id="ARBA00023180"/>
    </source>
</evidence>
<feature type="chain" id="PRO_5044728733" evidence="11">
    <location>
        <begin position="22"/>
        <end position="187"/>
    </location>
</feature>
<dbReference type="InterPro" id="IPR000471">
    <property type="entry name" value="Interferon_alpha/beta/delta"/>
</dbReference>
<dbReference type="GeneID" id="100079968"/>
<evidence type="ECO:0000256" key="6">
    <source>
        <dbReference type="ARBA" id="ARBA00022729"/>
    </source>
</evidence>
<dbReference type="PROSITE" id="PS00252">
    <property type="entry name" value="INTERFERON_A_B_D"/>
    <property type="match status" value="1"/>
</dbReference>
<dbReference type="GeneTree" id="ENSGT01000000214430"/>
<comment type="subunit">
    <text evidence="3">Monomer.</text>
</comment>
<evidence type="ECO:0000256" key="8">
    <source>
        <dbReference type="ARBA" id="ARBA00023157"/>
    </source>
</evidence>
<dbReference type="GO" id="GO:0009893">
    <property type="term" value="P:positive regulation of metabolic process"/>
    <property type="evidence" value="ECO:0007669"/>
    <property type="project" value="UniProtKB-ARBA"/>
</dbReference>
<dbReference type="AlphaFoldDB" id="A8E6E0"/>
<comment type="subcellular location">
    <subcellularLocation>
        <location evidence="1">Secreted</location>
    </subcellularLocation>
</comment>
<evidence type="ECO:0000313" key="13">
    <source>
        <dbReference type="Ensembl" id="ENSOANP00000009491.2"/>
    </source>
</evidence>
<accession>F7BVP5</accession>
<proteinExistence type="inferred from homology"/>
<dbReference type="PRINTS" id="PR00266">
    <property type="entry name" value="INTERFERONAB"/>
</dbReference>
<comment type="similarity">
    <text evidence="2 10">Belongs to the alpha/beta interferon family.</text>
</comment>
<sequence>MICRSFLPFVLLLLLTMTIVAQSYPKLYSHQWLNNWQSLHLLDEMGGQFPLHCLKERMKFKLPAEMVHPHQFQQENATEAIHDLLQHIFNVFSRNHSQTGWDEATVEKFLHGVHKEMMRLEVFLEEEMGWENSTLRRDISLHIKSYFKRMMDYLKGRNYSSCAWEVIRMKTKRCFLVIYRLTRKLKK</sequence>
<dbReference type="GO" id="GO:0005132">
    <property type="term" value="F:type I interferon receptor binding"/>
    <property type="evidence" value="ECO:0000318"/>
    <property type="project" value="GO_Central"/>
</dbReference>
<dbReference type="Proteomes" id="UP000002279">
    <property type="component" value="Chromosome X2"/>
</dbReference>
<dbReference type="Bgee" id="ENSOANG00000005960">
    <property type="expression patterns" value="Expressed in endometrium and 1 other cell type or tissue"/>
</dbReference>
<keyword evidence="14" id="KW-1185">Reference proteome</keyword>
<keyword evidence="9" id="KW-0325">Glycoprotein</keyword>
<reference evidence="13 14" key="2">
    <citation type="journal article" date="2008" name="Nature">
        <title>Genome analysis of the platypus reveals unique signatures of evolution.</title>
        <authorList>
            <person name="Warren W.C."/>
            <person name="Hillier L.W."/>
            <person name="Marshall Graves J.A."/>
            <person name="Birney E."/>
            <person name="Ponting C.P."/>
            <person name="Grutzner F."/>
            <person name="Belov K."/>
            <person name="Miller W."/>
            <person name="Clarke L."/>
            <person name="Chinwalla A.T."/>
            <person name="Yang S.P."/>
            <person name="Heger A."/>
            <person name="Locke D.P."/>
            <person name="Miethke P."/>
            <person name="Waters P.D."/>
            <person name="Veyrunes F."/>
            <person name="Fulton L."/>
            <person name="Fulton B."/>
            <person name="Graves T."/>
            <person name="Wallis J."/>
            <person name="Puente X.S."/>
            <person name="Lopez-Otin C."/>
            <person name="Ordonez G.R."/>
            <person name="Eichler E.E."/>
            <person name="Chen L."/>
            <person name="Cheng Z."/>
            <person name="Deakin J.E."/>
            <person name="Alsop A."/>
            <person name="Thompson K."/>
            <person name="Kirby P."/>
            <person name="Papenfuss A.T."/>
            <person name="Wakefield M.J."/>
            <person name="Olender T."/>
            <person name="Lancet D."/>
            <person name="Huttley G.A."/>
            <person name="Smit A.F."/>
            <person name="Pask A."/>
            <person name="Temple-Smith P."/>
            <person name="Batzer M.A."/>
            <person name="Walker J.A."/>
            <person name="Konkel M.K."/>
            <person name="Harris R.S."/>
            <person name="Whittington C.M."/>
            <person name="Wong E.S."/>
            <person name="Gemmell N.J."/>
            <person name="Buschiazzo E."/>
            <person name="Vargas Jentzsch I.M."/>
            <person name="Merkel A."/>
            <person name="Schmitz J."/>
            <person name="Zemann A."/>
            <person name="Churakov G."/>
            <person name="Kriegs J.O."/>
            <person name="Brosius J."/>
            <person name="Murchison E.P."/>
            <person name="Sachidanandam R."/>
            <person name="Smith C."/>
            <person name="Hannon G.J."/>
            <person name="Tsend-Ayush E."/>
            <person name="McMillan D."/>
            <person name="Attenborough R."/>
            <person name="Rens W."/>
            <person name="Ferguson-Smith M."/>
            <person name="Lefevre C.M."/>
            <person name="Sharp J.A."/>
            <person name="Nicholas K.R."/>
            <person name="Ray D.A."/>
            <person name="Kube M."/>
            <person name="Reinhardt R."/>
            <person name="Pringle T.H."/>
            <person name="Taylor J."/>
            <person name="Jones R.C."/>
            <person name="Nixon B."/>
            <person name="Dacheux J.L."/>
            <person name="Niwa H."/>
            <person name="Sekita Y."/>
            <person name="Huang X."/>
            <person name="Stark A."/>
            <person name="Kheradpour P."/>
            <person name="Kellis M."/>
            <person name="Flicek P."/>
            <person name="Chen Y."/>
            <person name="Webber C."/>
            <person name="Hardison R."/>
            <person name="Nelson J."/>
            <person name="Hallsworth-Pepin K."/>
            <person name="Delehaunty K."/>
            <person name="Markovic C."/>
            <person name="Minx P."/>
            <person name="Feng Y."/>
            <person name="Kremitzki C."/>
            <person name="Mitreva M."/>
            <person name="Glasscock J."/>
            <person name="Wylie T."/>
            <person name="Wohldmann P."/>
            <person name="Thiru P."/>
            <person name="Nhan M.N."/>
            <person name="Pohl C.S."/>
            <person name="Smith S.M."/>
            <person name="Hou S."/>
            <person name="Nefedov M."/>
            <person name="de Jong P.J."/>
            <person name="Renfree M.B."/>
            <person name="Mardis E.R."/>
            <person name="Wilson R.K."/>
        </authorList>
    </citation>
    <scope>NUCLEOTIDE SEQUENCE [LARGE SCALE GENOMIC DNA]</scope>
    <source>
        <strain evidence="13 14">Glennie</strain>
    </source>
</reference>
<evidence type="ECO:0000256" key="11">
    <source>
        <dbReference type="SAM" id="SignalP"/>
    </source>
</evidence>
<dbReference type="GO" id="GO:0005615">
    <property type="term" value="C:extracellular space"/>
    <property type="evidence" value="ECO:0000318"/>
    <property type="project" value="GO_Central"/>
</dbReference>
<evidence type="ECO:0000256" key="3">
    <source>
        <dbReference type="ARBA" id="ARBA00011245"/>
    </source>
</evidence>
<dbReference type="GO" id="GO:0002323">
    <property type="term" value="P:natural killer cell activation involved in immune response"/>
    <property type="evidence" value="ECO:0000318"/>
    <property type="project" value="GO_Central"/>
</dbReference>
<dbReference type="GO" id="GO:0043330">
    <property type="term" value="P:response to exogenous dsRNA"/>
    <property type="evidence" value="ECO:0000318"/>
    <property type="project" value="GO_Central"/>
</dbReference>
<dbReference type="PANTHER" id="PTHR11691">
    <property type="entry name" value="TYPE I INTERFERON"/>
    <property type="match status" value="1"/>
</dbReference>
<keyword evidence="6 11" id="KW-0732">Signal</keyword>
<dbReference type="InterPro" id="IPR009079">
    <property type="entry name" value="4_helix_cytokine-like_core"/>
</dbReference>
<reference evidence="13" key="3">
    <citation type="submission" date="2025-05" db="UniProtKB">
        <authorList>
            <consortium name="Ensembl"/>
        </authorList>
    </citation>
    <scope>IDENTIFICATION</scope>
    <source>
        <strain evidence="13">Glennie</strain>
    </source>
</reference>
<reference evidence="12" key="1">
    <citation type="journal article" date="2007" name="J. Immunol.">
        <title>Identification of a second group of type I IFNs in fish sheds light on IFN evolution in vertebrates.</title>
        <authorList>
            <person name="Zou J."/>
            <person name="Tafalla C."/>
            <person name="Truckle J."/>
            <person name="Secombes C.J."/>
        </authorList>
    </citation>
    <scope>NUCLEOTIDE SEQUENCE</scope>
</reference>
<dbReference type="GO" id="GO:0060337">
    <property type="term" value="P:type I interferon-mediated signaling pathway"/>
    <property type="evidence" value="ECO:0000318"/>
    <property type="project" value="GO_Central"/>
</dbReference>
<dbReference type="GO" id="GO:0071359">
    <property type="term" value="P:cellular response to dsRNA"/>
    <property type="evidence" value="ECO:0007669"/>
    <property type="project" value="UniProtKB-ARBA"/>
</dbReference>
<dbReference type="OMA" id="HWQKEHL"/>
<dbReference type="GO" id="GO:0006959">
    <property type="term" value="P:humoral immune response"/>
    <property type="evidence" value="ECO:0000318"/>
    <property type="project" value="GO_Central"/>
</dbReference>
<evidence type="ECO:0000256" key="10">
    <source>
        <dbReference type="RuleBase" id="RU000436"/>
    </source>
</evidence>
<dbReference type="FunFam" id="1.20.1250.10:FF:000026">
    <property type="entry name" value="Interferon beta"/>
    <property type="match status" value="1"/>
</dbReference>
<dbReference type="GO" id="GO:0002250">
    <property type="term" value="P:adaptive immune response"/>
    <property type="evidence" value="ECO:0000318"/>
    <property type="project" value="GO_Central"/>
</dbReference>
<evidence type="ECO:0000313" key="12">
    <source>
        <dbReference type="EMBL" id="CAM33454.1"/>
    </source>
</evidence>
<evidence type="ECO:0000313" key="14">
    <source>
        <dbReference type="Proteomes" id="UP000002279"/>
    </source>
</evidence>
<name>A8E6E0_ORNAN</name>
<dbReference type="KEGG" id="oaa:100079968"/>
<dbReference type="GO" id="GO:0002312">
    <property type="term" value="P:B cell activation involved in immune response"/>
    <property type="evidence" value="ECO:0000318"/>
    <property type="project" value="GO_Central"/>
</dbReference>
<accession>A8E6E0</accession>
<keyword evidence="8" id="KW-1015">Disulfide bond</keyword>
<dbReference type="SMART" id="SM00076">
    <property type="entry name" value="IFabd"/>
    <property type="match status" value="1"/>
</dbReference>
<dbReference type="Ensembl" id="ENSOANT00000009493.2">
    <property type="protein sequence ID" value="ENSOANP00000009491.2"/>
    <property type="gene ID" value="ENSOANG00000005960.2"/>
</dbReference>
<dbReference type="GO" id="GO:0002683">
    <property type="term" value="P:negative regulation of immune system process"/>
    <property type="evidence" value="ECO:0007669"/>
    <property type="project" value="UniProtKB-ARBA"/>
</dbReference>
<feature type="signal peptide" evidence="11">
    <location>
        <begin position="1"/>
        <end position="21"/>
    </location>
</feature>
<evidence type="ECO:0000256" key="1">
    <source>
        <dbReference type="ARBA" id="ARBA00004613"/>
    </source>
</evidence>
<evidence type="ECO:0000256" key="5">
    <source>
        <dbReference type="ARBA" id="ARBA00022525"/>
    </source>
</evidence>
<keyword evidence="4 10" id="KW-0202">Cytokine</keyword>
<keyword evidence="7 10" id="KW-0051">Antiviral defense</keyword>
<dbReference type="RefSeq" id="NP_001229647.1">
    <property type="nucleotide sequence ID" value="NM_001242718.1"/>
</dbReference>
<dbReference type="HOGENOM" id="CLU_109427_1_0_1"/>
<dbReference type="STRING" id="9258.ENSOANP00000009491"/>
<evidence type="ECO:0000256" key="7">
    <source>
        <dbReference type="ARBA" id="ARBA00023118"/>
    </source>
</evidence>
<dbReference type="GO" id="GO:0005125">
    <property type="term" value="F:cytokine activity"/>
    <property type="evidence" value="ECO:0000318"/>
    <property type="project" value="GO_Central"/>
</dbReference>